<evidence type="ECO:0000313" key="1">
    <source>
        <dbReference type="EMBL" id="ORA24148.1"/>
    </source>
</evidence>
<comment type="caution">
    <text evidence="1">The sequence shown here is derived from an EMBL/GenBank/DDBJ whole genome shotgun (WGS) entry which is preliminary data.</text>
</comment>
<evidence type="ECO:0000313" key="2">
    <source>
        <dbReference type="Proteomes" id="UP000192448"/>
    </source>
</evidence>
<dbReference type="Proteomes" id="UP000192448">
    <property type="component" value="Unassembled WGS sequence"/>
</dbReference>
<gene>
    <name evidence="1" type="ORF">BST13_34365</name>
</gene>
<dbReference type="OrthoDB" id="4736427at2"/>
<dbReference type="RefSeq" id="WP_083170183.1">
    <property type="nucleotide sequence ID" value="NZ_MVHF01000058.1"/>
</dbReference>
<accession>A0A1X0A2P5</accession>
<dbReference type="AlphaFoldDB" id="A0A1X0A2P5"/>
<proteinExistence type="predicted"/>
<dbReference type="EMBL" id="MVHF01000058">
    <property type="protein sequence ID" value="ORA24148.1"/>
    <property type="molecule type" value="Genomic_DNA"/>
</dbReference>
<sequence>MTQLSDDEYVARIEDGIAHWRARNRAWMDACEKIALDQVHPDVTVRFDENGDLKVFEVDDDALQKYTNTELERIMTEALRRTRAQFAEQVRNLYAEYLSPGDPRFKPDVLGVPYVELPD</sequence>
<dbReference type="STRING" id="1927124.BST13_34365"/>
<reference evidence="1 2" key="1">
    <citation type="submission" date="2017-02" db="EMBL/GenBank/DDBJ databases">
        <title>The new phylogeny of genus Mycobacterium.</title>
        <authorList>
            <person name="Tortoli E."/>
            <person name="Trovato A."/>
            <person name="Cirillo D.M."/>
        </authorList>
    </citation>
    <scope>NUCLEOTIDE SEQUENCE [LARGE SCALE GENOMIC DNA]</scope>
    <source>
        <strain evidence="1 2">RW6</strain>
    </source>
</reference>
<name>A0A1X0A2P5_9MYCO</name>
<keyword evidence="2" id="KW-1185">Reference proteome</keyword>
<organism evidence="1 2">
    <name type="scientific">Mycobacterium aquaticum</name>
    <dbReference type="NCBI Taxonomy" id="1927124"/>
    <lineage>
        <taxon>Bacteria</taxon>
        <taxon>Bacillati</taxon>
        <taxon>Actinomycetota</taxon>
        <taxon>Actinomycetes</taxon>
        <taxon>Mycobacteriales</taxon>
        <taxon>Mycobacteriaceae</taxon>
        <taxon>Mycobacterium</taxon>
    </lineage>
</organism>
<protein>
    <submittedName>
        <fullName evidence="1">Type I secretion protein TolC</fullName>
    </submittedName>
</protein>